<feature type="coiled-coil region" evidence="1">
    <location>
        <begin position="39"/>
        <end position="66"/>
    </location>
</feature>
<dbReference type="EMBL" id="JALJOR010000014">
    <property type="protein sequence ID" value="KAK9806293.1"/>
    <property type="molecule type" value="Genomic_DNA"/>
</dbReference>
<evidence type="ECO:0000256" key="2">
    <source>
        <dbReference type="SAM" id="SignalP"/>
    </source>
</evidence>
<evidence type="ECO:0000256" key="1">
    <source>
        <dbReference type="SAM" id="Coils"/>
    </source>
</evidence>
<proteinExistence type="predicted"/>
<accession>A0AAW1PCY2</accession>
<name>A0AAW1PCY2_9CHLO</name>
<feature type="chain" id="PRO_5044002209" evidence="2">
    <location>
        <begin position="20"/>
        <end position="75"/>
    </location>
</feature>
<organism evidence="3 4">
    <name type="scientific">[Myrmecia] bisecta</name>
    <dbReference type="NCBI Taxonomy" id="41462"/>
    <lineage>
        <taxon>Eukaryota</taxon>
        <taxon>Viridiplantae</taxon>
        <taxon>Chlorophyta</taxon>
        <taxon>core chlorophytes</taxon>
        <taxon>Trebouxiophyceae</taxon>
        <taxon>Trebouxiales</taxon>
        <taxon>Trebouxiaceae</taxon>
        <taxon>Myrmecia</taxon>
    </lineage>
</organism>
<keyword evidence="4" id="KW-1185">Reference proteome</keyword>
<comment type="caution">
    <text evidence="3">The sequence shown here is derived from an EMBL/GenBank/DDBJ whole genome shotgun (WGS) entry which is preliminary data.</text>
</comment>
<protein>
    <submittedName>
        <fullName evidence="3">Uncharacterized protein</fullName>
    </submittedName>
</protein>
<reference evidence="3 4" key="1">
    <citation type="journal article" date="2024" name="Nat. Commun.">
        <title>Phylogenomics reveals the evolutionary origins of lichenization in chlorophyte algae.</title>
        <authorList>
            <person name="Puginier C."/>
            <person name="Libourel C."/>
            <person name="Otte J."/>
            <person name="Skaloud P."/>
            <person name="Haon M."/>
            <person name="Grisel S."/>
            <person name="Petersen M."/>
            <person name="Berrin J.G."/>
            <person name="Delaux P.M."/>
            <person name="Dal Grande F."/>
            <person name="Keller J."/>
        </authorList>
    </citation>
    <scope>NUCLEOTIDE SEQUENCE [LARGE SCALE GENOMIC DNA]</scope>
    <source>
        <strain evidence="3 4">SAG 2043</strain>
    </source>
</reference>
<keyword evidence="2" id="KW-0732">Signal</keyword>
<evidence type="ECO:0000313" key="3">
    <source>
        <dbReference type="EMBL" id="KAK9806293.1"/>
    </source>
</evidence>
<dbReference type="AlphaFoldDB" id="A0AAW1PCY2"/>
<gene>
    <name evidence="3" type="ORF">WJX72_008887</name>
</gene>
<sequence length="75" mass="8282">MPGEVFLAAALIAGAILWAQRDRTINVAPTLHLGPRRSKDDLHEELQTTKQELAALRKDFEALTGAMKQKRGAED</sequence>
<keyword evidence="1" id="KW-0175">Coiled coil</keyword>
<feature type="signal peptide" evidence="2">
    <location>
        <begin position="1"/>
        <end position="19"/>
    </location>
</feature>
<evidence type="ECO:0000313" key="4">
    <source>
        <dbReference type="Proteomes" id="UP001489004"/>
    </source>
</evidence>
<dbReference type="Proteomes" id="UP001489004">
    <property type="component" value="Unassembled WGS sequence"/>
</dbReference>